<accession>A0A0D2H0A0</accession>
<dbReference type="SUPFAM" id="SSF51905">
    <property type="entry name" value="FAD/NAD(P)-binding domain"/>
    <property type="match status" value="1"/>
</dbReference>
<dbReference type="AlphaFoldDB" id="A0A0D2H0A0"/>
<dbReference type="Gene3D" id="3.40.30.120">
    <property type="match status" value="1"/>
</dbReference>
<evidence type="ECO:0000256" key="2">
    <source>
        <dbReference type="ARBA" id="ARBA00022630"/>
    </source>
</evidence>
<dbReference type="OrthoDB" id="2096480at2759"/>
<protein>
    <recommendedName>
        <fullName evidence="5">FAD-binding domain-containing protein</fullName>
    </recommendedName>
</protein>
<keyword evidence="2" id="KW-0285">Flavoprotein</keyword>
<dbReference type="InterPro" id="IPR002938">
    <property type="entry name" value="FAD-bd"/>
</dbReference>
<evidence type="ECO:0000256" key="4">
    <source>
        <dbReference type="ARBA" id="ARBA00023002"/>
    </source>
</evidence>
<dbReference type="PANTHER" id="PTHR43004:SF19">
    <property type="entry name" value="BINDING MONOOXYGENASE, PUTATIVE (JCVI)-RELATED"/>
    <property type="match status" value="1"/>
</dbReference>
<reference evidence="6 7" key="1">
    <citation type="submission" date="2015-01" db="EMBL/GenBank/DDBJ databases">
        <title>The Genome Sequence of Fonsecaea multimorphosa CBS 102226.</title>
        <authorList>
            <consortium name="The Broad Institute Genomics Platform"/>
            <person name="Cuomo C."/>
            <person name="de Hoog S."/>
            <person name="Gorbushina A."/>
            <person name="Stielow B."/>
            <person name="Teixiera M."/>
            <person name="Abouelleil A."/>
            <person name="Chapman S.B."/>
            <person name="Priest M."/>
            <person name="Young S.K."/>
            <person name="Wortman J."/>
            <person name="Nusbaum C."/>
            <person name="Birren B."/>
        </authorList>
    </citation>
    <scope>NUCLEOTIDE SEQUENCE [LARGE SCALE GENOMIC DNA]</scope>
    <source>
        <strain evidence="6 7">CBS 102226</strain>
    </source>
</reference>
<dbReference type="STRING" id="1442371.A0A0D2H0A0"/>
<dbReference type="GO" id="GO:0016709">
    <property type="term" value="F:oxidoreductase activity, acting on paired donors, with incorporation or reduction of molecular oxygen, NAD(P)H as one donor, and incorporation of one atom of oxygen"/>
    <property type="evidence" value="ECO:0007669"/>
    <property type="project" value="UniProtKB-ARBA"/>
</dbReference>
<dbReference type="RefSeq" id="XP_016629368.1">
    <property type="nucleotide sequence ID" value="XM_016779657.1"/>
</dbReference>
<dbReference type="VEuPathDB" id="FungiDB:Z520_09162"/>
<dbReference type="Proteomes" id="UP000053411">
    <property type="component" value="Unassembled WGS sequence"/>
</dbReference>
<evidence type="ECO:0000256" key="1">
    <source>
        <dbReference type="ARBA" id="ARBA00001974"/>
    </source>
</evidence>
<dbReference type="InterPro" id="IPR036188">
    <property type="entry name" value="FAD/NAD-bd_sf"/>
</dbReference>
<dbReference type="Pfam" id="PF21274">
    <property type="entry name" value="Rng_hyd_C"/>
    <property type="match status" value="1"/>
</dbReference>
<evidence type="ECO:0000313" key="7">
    <source>
        <dbReference type="Proteomes" id="UP000053411"/>
    </source>
</evidence>
<evidence type="ECO:0000256" key="3">
    <source>
        <dbReference type="ARBA" id="ARBA00022827"/>
    </source>
</evidence>
<feature type="domain" description="FAD-binding" evidence="5">
    <location>
        <begin position="7"/>
        <end position="344"/>
    </location>
</feature>
<evidence type="ECO:0000259" key="5">
    <source>
        <dbReference type="Pfam" id="PF01494"/>
    </source>
</evidence>
<keyword evidence="3" id="KW-0274">FAD</keyword>
<comment type="cofactor">
    <cofactor evidence="1">
        <name>FAD</name>
        <dbReference type="ChEBI" id="CHEBI:57692"/>
    </cofactor>
</comment>
<dbReference type="GO" id="GO:0071949">
    <property type="term" value="F:FAD binding"/>
    <property type="evidence" value="ECO:0007669"/>
    <property type="project" value="InterPro"/>
</dbReference>
<dbReference type="Pfam" id="PF01494">
    <property type="entry name" value="FAD_binding_3"/>
    <property type="match status" value="1"/>
</dbReference>
<dbReference type="Gene3D" id="3.30.70.2450">
    <property type="match status" value="1"/>
</dbReference>
<dbReference type="GeneID" id="27714908"/>
<gene>
    <name evidence="6" type="ORF">Z520_09162</name>
</gene>
<dbReference type="PRINTS" id="PR00420">
    <property type="entry name" value="RNGMNOXGNASE"/>
</dbReference>
<proteinExistence type="predicted"/>
<evidence type="ECO:0000313" key="6">
    <source>
        <dbReference type="EMBL" id="KIX95245.1"/>
    </source>
</evidence>
<sequence>MIQKNPDVVVVGAGPTGLWVAAELTRAKLDVVIIEAVTTRDPRSRAVGMAAGTLETFATRGVAEQFVDSGVPISSVHFGAASTRLQITEELLGTKYPYSICIPQVVTENILTEHCAAMGMHIRWGQRVVGLSQTGDAVTVTMESSSSERSTVTASWVIGCDGGRSSVRQYAGIEFPGTSSTITGWLADVLLKDPPGHPVSVRGPTGSLLVQRMGKGDYYRMAGVDVETKHFPTSAPPTLEQICGWAKTLYGTDFGAHSPVWLSRYGNATRLASSLRHGRVFIAGDAAHQFFPAGGQGINTGLQDATNLAWRIAAVRAGRVTGMSAEQLLDGYSTERRLAASQVILSTGAGLSAFMASEPYDIALVTVFSEALEDKGLNGKWALRMTGFGDPFPQASVEQDPLIEARLTHVKFQGAFDNLHRRMTVTNFVLIVLDPVLEQTMKQAVKPWKTWITLISSEDKPSAYGDQWKGVTGILVRPDARVAWVGRSSPDKVEGLAATMQSYVGDGELISAVL</sequence>
<dbReference type="Gene3D" id="3.50.50.60">
    <property type="entry name" value="FAD/NAD(P)-binding domain"/>
    <property type="match status" value="1"/>
</dbReference>
<keyword evidence="7" id="KW-1185">Reference proteome</keyword>
<dbReference type="InterPro" id="IPR050641">
    <property type="entry name" value="RIFMO-like"/>
</dbReference>
<keyword evidence="4" id="KW-0560">Oxidoreductase</keyword>
<dbReference type="PANTHER" id="PTHR43004">
    <property type="entry name" value="TRK SYSTEM POTASSIUM UPTAKE PROTEIN"/>
    <property type="match status" value="1"/>
</dbReference>
<name>A0A0D2H0A0_9EURO</name>
<organism evidence="6 7">
    <name type="scientific">Fonsecaea multimorphosa CBS 102226</name>
    <dbReference type="NCBI Taxonomy" id="1442371"/>
    <lineage>
        <taxon>Eukaryota</taxon>
        <taxon>Fungi</taxon>
        <taxon>Dikarya</taxon>
        <taxon>Ascomycota</taxon>
        <taxon>Pezizomycotina</taxon>
        <taxon>Eurotiomycetes</taxon>
        <taxon>Chaetothyriomycetidae</taxon>
        <taxon>Chaetothyriales</taxon>
        <taxon>Herpotrichiellaceae</taxon>
        <taxon>Fonsecaea</taxon>
    </lineage>
</organism>
<dbReference type="EMBL" id="KN848083">
    <property type="protein sequence ID" value="KIX95245.1"/>
    <property type="molecule type" value="Genomic_DNA"/>
</dbReference>